<comment type="caution">
    <text evidence="1">The sequence shown here is derived from an EMBL/GenBank/DDBJ whole genome shotgun (WGS) entry which is preliminary data.</text>
</comment>
<sequence>MQPLEIEMQSSAQPFDENRVHRIHAGSSIAPSLESQGLRHCRTASSNNVPAVLTDLCCKCLHYAASVRHKSSKRDSSTWGPSFGVCAADRGSAVCEPFGGGELYAVLVVGRGRRRLIVCRSVKARRPPHRQAPHRRFLFAEFQISAVFQPPFPFLPYTRIHTTYTRQRDYPLSSARRLFDPEVSKRHWQRQRPYYD</sequence>
<dbReference type="EMBL" id="CM023481">
    <property type="protein sequence ID" value="KAH6948118.1"/>
    <property type="molecule type" value="Genomic_DNA"/>
</dbReference>
<name>A0ACB7TM23_HYAAI</name>
<protein>
    <submittedName>
        <fullName evidence="1">Uncharacterized protein</fullName>
    </submittedName>
</protein>
<organism evidence="1 2">
    <name type="scientific">Hyalomma asiaticum</name>
    <name type="common">Tick</name>
    <dbReference type="NCBI Taxonomy" id="266040"/>
    <lineage>
        <taxon>Eukaryota</taxon>
        <taxon>Metazoa</taxon>
        <taxon>Ecdysozoa</taxon>
        <taxon>Arthropoda</taxon>
        <taxon>Chelicerata</taxon>
        <taxon>Arachnida</taxon>
        <taxon>Acari</taxon>
        <taxon>Parasitiformes</taxon>
        <taxon>Ixodida</taxon>
        <taxon>Ixodoidea</taxon>
        <taxon>Ixodidae</taxon>
        <taxon>Hyalomminae</taxon>
        <taxon>Hyalomma</taxon>
    </lineage>
</organism>
<keyword evidence="2" id="KW-1185">Reference proteome</keyword>
<evidence type="ECO:0000313" key="1">
    <source>
        <dbReference type="EMBL" id="KAH6948118.1"/>
    </source>
</evidence>
<evidence type="ECO:0000313" key="2">
    <source>
        <dbReference type="Proteomes" id="UP000821845"/>
    </source>
</evidence>
<dbReference type="Proteomes" id="UP000821845">
    <property type="component" value="Chromosome 1"/>
</dbReference>
<reference evidence="1" key="1">
    <citation type="submission" date="2020-05" db="EMBL/GenBank/DDBJ databases">
        <title>Large-scale comparative analyses of tick genomes elucidate their genetic diversity and vector capacities.</title>
        <authorList>
            <person name="Jia N."/>
            <person name="Wang J."/>
            <person name="Shi W."/>
            <person name="Du L."/>
            <person name="Sun Y."/>
            <person name="Zhan W."/>
            <person name="Jiang J."/>
            <person name="Wang Q."/>
            <person name="Zhang B."/>
            <person name="Ji P."/>
            <person name="Sakyi L.B."/>
            <person name="Cui X."/>
            <person name="Yuan T."/>
            <person name="Jiang B."/>
            <person name="Yang W."/>
            <person name="Lam T.T.-Y."/>
            <person name="Chang Q."/>
            <person name="Ding S."/>
            <person name="Wang X."/>
            <person name="Zhu J."/>
            <person name="Ruan X."/>
            <person name="Zhao L."/>
            <person name="Wei J."/>
            <person name="Que T."/>
            <person name="Du C."/>
            <person name="Cheng J."/>
            <person name="Dai P."/>
            <person name="Han X."/>
            <person name="Huang E."/>
            <person name="Gao Y."/>
            <person name="Liu J."/>
            <person name="Shao H."/>
            <person name="Ye R."/>
            <person name="Li L."/>
            <person name="Wei W."/>
            <person name="Wang X."/>
            <person name="Wang C."/>
            <person name="Yang T."/>
            <person name="Huo Q."/>
            <person name="Li W."/>
            <person name="Guo W."/>
            <person name="Chen H."/>
            <person name="Zhou L."/>
            <person name="Ni X."/>
            <person name="Tian J."/>
            <person name="Zhou Y."/>
            <person name="Sheng Y."/>
            <person name="Liu T."/>
            <person name="Pan Y."/>
            <person name="Xia L."/>
            <person name="Li J."/>
            <person name="Zhao F."/>
            <person name="Cao W."/>
        </authorList>
    </citation>
    <scope>NUCLEOTIDE SEQUENCE</scope>
    <source>
        <strain evidence="1">Hyas-2018</strain>
    </source>
</reference>
<gene>
    <name evidence="1" type="ORF">HPB50_023056</name>
</gene>
<accession>A0ACB7TM23</accession>
<proteinExistence type="predicted"/>